<gene>
    <name evidence="3" type="ORF">SHERM_07701</name>
</gene>
<dbReference type="EMBL" id="CACSLK010034598">
    <property type="protein sequence ID" value="CAA0841826.1"/>
    <property type="molecule type" value="Genomic_DNA"/>
</dbReference>
<keyword evidence="2" id="KW-1133">Transmembrane helix</keyword>
<dbReference type="AlphaFoldDB" id="A0A9N7RRP0"/>
<keyword evidence="2" id="KW-0472">Membrane</keyword>
<organism evidence="3 4">
    <name type="scientific">Striga hermonthica</name>
    <name type="common">Purple witchweed</name>
    <name type="synonym">Buchnera hermonthica</name>
    <dbReference type="NCBI Taxonomy" id="68872"/>
    <lineage>
        <taxon>Eukaryota</taxon>
        <taxon>Viridiplantae</taxon>
        <taxon>Streptophyta</taxon>
        <taxon>Embryophyta</taxon>
        <taxon>Tracheophyta</taxon>
        <taxon>Spermatophyta</taxon>
        <taxon>Magnoliopsida</taxon>
        <taxon>eudicotyledons</taxon>
        <taxon>Gunneridae</taxon>
        <taxon>Pentapetalae</taxon>
        <taxon>asterids</taxon>
        <taxon>lamiids</taxon>
        <taxon>Lamiales</taxon>
        <taxon>Orobanchaceae</taxon>
        <taxon>Buchnereae</taxon>
        <taxon>Striga</taxon>
    </lineage>
</organism>
<keyword evidence="2" id="KW-0812">Transmembrane</keyword>
<sequence>METLATTAGAGSLPIFSPNKAKLAPSWRIVRFPTSPKSNSADDRNNSENDLKSDPANSALVPHTLSKDAAMGLVLSAANVRGWKTGSGMEGPTVPAGTDSESGTAQVSTFPLSLGCASRATFAASAPLGPSTHMLIPMALYLFSVAVAIYFISWWTI</sequence>
<dbReference type="OrthoDB" id="10483807at2759"/>
<dbReference type="Proteomes" id="UP001153555">
    <property type="component" value="Unassembled WGS sequence"/>
</dbReference>
<name>A0A9N7RRP0_STRHE</name>
<protein>
    <submittedName>
        <fullName evidence="3">Zim17-type zinc finger protein</fullName>
    </submittedName>
</protein>
<evidence type="ECO:0000256" key="2">
    <source>
        <dbReference type="SAM" id="Phobius"/>
    </source>
</evidence>
<evidence type="ECO:0000313" key="4">
    <source>
        <dbReference type="Proteomes" id="UP001153555"/>
    </source>
</evidence>
<comment type="caution">
    <text evidence="3">The sequence shown here is derived from an EMBL/GenBank/DDBJ whole genome shotgun (WGS) entry which is preliminary data.</text>
</comment>
<feature type="region of interest" description="Disordered" evidence="1">
    <location>
        <begin position="32"/>
        <end position="59"/>
    </location>
</feature>
<accession>A0A9N7RRP0</accession>
<evidence type="ECO:0000256" key="1">
    <source>
        <dbReference type="SAM" id="MobiDB-lite"/>
    </source>
</evidence>
<evidence type="ECO:0000313" key="3">
    <source>
        <dbReference type="EMBL" id="CAA0841826.1"/>
    </source>
</evidence>
<feature type="compositionally biased region" description="Basic and acidic residues" evidence="1">
    <location>
        <begin position="40"/>
        <end position="53"/>
    </location>
</feature>
<reference evidence="3" key="1">
    <citation type="submission" date="2019-12" db="EMBL/GenBank/DDBJ databases">
        <authorList>
            <person name="Scholes J."/>
        </authorList>
    </citation>
    <scope>NUCLEOTIDE SEQUENCE</scope>
</reference>
<keyword evidence="4" id="KW-1185">Reference proteome</keyword>
<proteinExistence type="predicted"/>
<feature type="transmembrane region" description="Helical" evidence="2">
    <location>
        <begin position="135"/>
        <end position="155"/>
    </location>
</feature>